<proteinExistence type="predicted"/>
<reference evidence="2 3" key="1">
    <citation type="submission" date="2016-10" db="EMBL/GenBank/DDBJ databases">
        <authorList>
            <person name="de Groot N.N."/>
        </authorList>
    </citation>
    <scope>NUCLEOTIDE SEQUENCE [LARGE SCALE GENOMIC DNA]</scope>
    <source>
        <strain evidence="2 3">DSM 44149</strain>
    </source>
</reference>
<sequence length="129" mass="13871">MPGRPAPLLSTTVATALLAAVTVLGHHLWLSADGAPFFGGKGLVFLAPFAWIVLRSSKSIGANRLWGLVPAFGAGIVVFLSLFATLSSGWDEPWPLFVSYVTGWTVLAVVFALCSRRPLQRVSHRRLDV</sequence>
<keyword evidence="1" id="KW-1133">Transmembrane helix</keyword>
<feature type="transmembrane region" description="Helical" evidence="1">
    <location>
        <begin position="35"/>
        <end position="54"/>
    </location>
</feature>
<evidence type="ECO:0008006" key="4">
    <source>
        <dbReference type="Google" id="ProtNLM"/>
    </source>
</evidence>
<feature type="transmembrane region" description="Helical" evidence="1">
    <location>
        <begin position="96"/>
        <end position="115"/>
    </location>
</feature>
<organism evidence="2 3">
    <name type="scientific">Allokutzneria albata</name>
    <name type="common">Kibdelosporangium albatum</name>
    <dbReference type="NCBI Taxonomy" id="211114"/>
    <lineage>
        <taxon>Bacteria</taxon>
        <taxon>Bacillati</taxon>
        <taxon>Actinomycetota</taxon>
        <taxon>Actinomycetes</taxon>
        <taxon>Pseudonocardiales</taxon>
        <taxon>Pseudonocardiaceae</taxon>
        <taxon>Allokutzneria</taxon>
    </lineage>
</organism>
<dbReference type="RefSeq" id="WP_030431259.1">
    <property type="nucleotide sequence ID" value="NZ_JOEF01000018.1"/>
</dbReference>
<evidence type="ECO:0000256" key="1">
    <source>
        <dbReference type="SAM" id="Phobius"/>
    </source>
</evidence>
<keyword evidence="1" id="KW-0472">Membrane</keyword>
<keyword evidence="1" id="KW-0812">Transmembrane</keyword>
<accession>A0A1G9V3M4</accession>
<protein>
    <recommendedName>
        <fullName evidence="4">DUF3054 domain-containing protein</fullName>
    </recommendedName>
</protein>
<dbReference type="Proteomes" id="UP000183376">
    <property type="component" value="Chromosome I"/>
</dbReference>
<feature type="transmembrane region" description="Helical" evidence="1">
    <location>
        <begin position="66"/>
        <end position="90"/>
    </location>
</feature>
<dbReference type="AlphaFoldDB" id="A0A1G9V3M4"/>
<evidence type="ECO:0000313" key="2">
    <source>
        <dbReference type="EMBL" id="SDM66657.1"/>
    </source>
</evidence>
<keyword evidence="3" id="KW-1185">Reference proteome</keyword>
<dbReference type="EMBL" id="LT629701">
    <property type="protein sequence ID" value="SDM66657.1"/>
    <property type="molecule type" value="Genomic_DNA"/>
</dbReference>
<dbReference type="STRING" id="211114.SAMN04489726_2805"/>
<gene>
    <name evidence="2" type="ORF">SAMN04489726_2805</name>
</gene>
<evidence type="ECO:0000313" key="3">
    <source>
        <dbReference type="Proteomes" id="UP000183376"/>
    </source>
</evidence>
<name>A0A1G9V3M4_ALLAB</name>